<proteinExistence type="predicted"/>
<dbReference type="GO" id="GO:0003700">
    <property type="term" value="F:DNA-binding transcription factor activity"/>
    <property type="evidence" value="ECO:0007669"/>
    <property type="project" value="InterPro"/>
</dbReference>
<dbReference type="GO" id="GO:0003677">
    <property type="term" value="F:DNA binding"/>
    <property type="evidence" value="ECO:0007669"/>
    <property type="project" value="UniProtKB-KW"/>
</dbReference>
<dbReference type="InterPro" id="IPR011991">
    <property type="entry name" value="ArsR-like_HTH"/>
</dbReference>
<evidence type="ECO:0000313" key="7">
    <source>
        <dbReference type="Proteomes" id="UP000318509"/>
    </source>
</evidence>
<keyword evidence="3" id="KW-0804">Transcription</keyword>
<dbReference type="PROSITE" id="PS50987">
    <property type="entry name" value="HTH_ARSR_2"/>
    <property type="match status" value="1"/>
</dbReference>
<evidence type="ECO:0000259" key="5">
    <source>
        <dbReference type="PROSITE" id="PS50987"/>
    </source>
</evidence>
<gene>
    <name evidence="6" type="ORF">E6H00_00860</name>
</gene>
<evidence type="ECO:0000256" key="4">
    <source>
        <dbReference type="SAM" id="MobiDB-lite"/>
    </source>
</evidence>
<keyword evidence="2" id="KW-0238">DNA-binding</keyword>
<sequence length="127" mass="14748">MARAATTTDAFNAIAEPRRRAIIGVLVDGRAHAVGEVVERLRMPQPAVSKHLGVLRKVGIVSVSRHGRRRLYRLNAKELRPVHDWVKTYERFWTHQLDRIKEQAERKMAERSTGETKRSKKKEEGRW</sequence>
<dbReference type="CDD" id="cd00090">
    <property type="entry name" value="HTH_ARSR"/>
    <property type="match status" value="1"/>
</dbReference>
<dbReference type="PRINTS" id="PR00778">
    <property type="entry name" value="HTHARSR"/>
</dbReference>
<dbReference type="PANTHER" id="PTHR33154:SF33">
    <property type="entry name" value="TRANSCRIPTIONAL REPRESSOR SDPR"/>
    <property type="match status" value="1"/>
</dbReference>
<evidence type="ECO:0000256" key="1">
    <source>
        <dbReference type="ARBA" id="ARBA00023015"/>
    </source>
</evidence>
<keyword evidence="1" id="KW-0805">Transcription regulation</keyword>
<dbReference type="Gene3D" id="1.10.10.10">
    <property type="entry name" value="Winged helix-like DNA-binding domain superfamily/Winged helix DNA-binding domain"/>
    <property type="match status" value="1"/>
</dbReference>
<accession>A0A537KD37</accession>
<dbReference type="SMART" id="SM00418">
    <property type="entry name" value="HTH_ARSR"/>
    <property type="match status" value="1"/>
</dbReference>
<evidence type="ECO:0000313" key="6">
    <source>
        <dbReference type="EMBL" id="TMI93681.1"/>
    </source>
</evidence>
<dbReference type="InterPro" id="IPR036388">
    <property type="entry name" value="WH-like_DNA-bd_sf"/>
</dbReference>
<feature type="domain" description="HTH arsR-type" evidence="5">
    <location>
        <begin position="1"/>
        <end position="94"/>
    </location>
</feature>
<dbReference type="EMBL" id="VBAK01000018">
    <property type="protein sequence ID" value="TMI93681.1"/>
    <property type="molecule type" value="Genomic_DNA"/>
</dbReference>
<dbReference type="InterPro" id="IPR001845">
    <property type="entry name" value="HTH_ArsR_DNA-bd_dom"/>
</dbReference>
<dbReference type="SUPFAM" id="SSF46785">
    <property type="entry name" value="Winged helix' DNA-binding domain"/>
    <property type="match status" value="1"/>
</dbReference>
<dbReference type="InterPro" id="IPR051081">
    <property type="entry name" value="HTH_MetalResp_TranReg"/>
</dbReference>
<reference evidence="6 7" key="1">
    <citation type="journal article" date="2019" name="Nat. Microbiol.">
        <title>Mediterranean grassland soil C-N compound turnover is dependent on rainfall and depth, and is mediated by genomically divergent microorganisms.</title>
        <authorList>
            <person name="Diamond S."/>
            <person name="Andeer P.F."/>
            <person name="Li Z."/>
            <person name="Crits-Christoph A."/>
            <person name="Burstein D."/>
            <person name="Anantharaman K."/>
            <person name="Lane K.R."/>
            <person name="Thomas B.C."/>
            <person name="Pan C."/>
            <person name="Northen T.R."/>
            <person name="Banfield J.F."/>
        </authorList>
    </citation>
    <scope>NUCLEOTIDE SEQUENCE [LARGE SCALE GENOMIC DNA]</scope>
    <source>
        <strain evidence="6">NP_3</strain>
    </source>
</reference>
<dbReference type="PANTHER" id="PTHR33154">
    <property type="entry name" value="TRANSCRIPTIONAL REGULATOR, ARSR FAMILY"/>
    <property type="match status" value="1"/>
</dbReference>
<comment type="caution">
    <text evidence="6">The sequence shown here is derived from an EMBL/GenBank/DDBJ whole genome shotgun (WGS) entry which is preliminary data.</text>
</comment>
<dbReference type="NCBIfam" id="NF033788">
    <property type="entry name" value="HTH_metalloreg"/>
    <property type="match status" value="1"/>
</dbReference>
<dbReference type="Pfam" id="PF12840">
    <property type="entry name" value="HTH_20"/>
    <property type="match status" value="1"/>
</dbReference>
<feature type="region of interest" description="Disordered" evidence="4">
    <location>
        <begin position="103"/>
        <end position="127"/>
    </location>
</feature>
<dbReference type="InterPro" id="IPR036390">
    <property type="entry name" value="WH_DNA-bd_sf"/>
</dbReference>
<evidence type="ECO:0000256" key="3">
    <source>
        <dbReference type="ARBA" id="ARBA00023163"/>
    </source>
</evidence>
<dbReference type="AlphaFoldDB" id="A0A537KD37"/>
<evidence type="ECO:0000256" key="2">
    <source>
        <dbReference type="ARBA" id="ARBA00023125"/>
    </source>
</evidence>
<dbReference type="Proteomes" id="UP000318509">
    <property type="component" value="Unassembled WGS sequence"/>
</dbReference>
<organism evidence="6 7">
    <name type="scientific">Candidatus Segetimicrobium genomatis</name>
    <dbReference type="NCBI Taxonomy" id="2569760"/>
    <lineage>
        <taxon>Bacteria</taxon>
        <taxon>Bacillati</taxon>
        <taxon>Candidatus Sysuimicrobiota</taxon>
        <taxon>Candidatus Sysuimicrobiia</taxon>
        <taxon>Candidatus Sysuimicrobiales</taxon>
        <taxon>Candidatus Segetimicrobiaceae</taxon>
        <taxon>Candidatus Segetimicrobium</taxon>
    </lineage>
</organism>
<protein>
    <submittedName>
        <fullName evidence="6">Winged helix-turn-helix transcriptional regulator</fullName>
    </submittedName>
</protein>
<name>A0A537KD37_9BACT</name>